<organism evidence="1 2">
    <name type="scientific">Chryseosolibacter histidini</name>
    <dbReference type="NCBI Taxonomy" id="2782349"/>
    <lineage>
        <taxon>Bacteria</taxon>
        <taxon>Pseudomonadati</taxon>
        <taxon>Bacteroidota</taxon>
        <taxon>Cytophagia</taxon>
        <taxon>Cytophagales</taxon>
        <taxon>Chryseotaleaceae</taxon>
        <taxon>Chryseosolibacter</taxon>
    </lineage>
</organism>
<evidence type="ECO:0000313" key="1">
    <source>
        <dbReference type="EMBL" id="MBT1697995.1"/>
    </source>
</evidence>
<dbReference type="EMBL" id="JAHESF010000012">
    <property type="protein sequence ID" value="MBT1697995.1"/>
    <property type="molecule type" value="Genomic_DNA"/>
</dbReference>
<evidence type="ECO:0000313" key="2">
    <source>
        <dbReference type="Proteomes" id="UP001319200"/>
    </source>
</evidence>
<comment type="caution">
    <text evidence="1">The sequence shown here is derived from an EMBL/GenBank/DDBJ whole genome shotgun (WGS) entry which is preliminary data.</text>
</comment>
<reference evidence="1 2" key="1">
    <citation type="submission" date="2021-05" db="EMBL/GenBank/DDBJ databases">
        <title>A Polyphasic approach of four new species of the genus Ohtaekwangia: Ohtaekwangia histidinii sp. nov., Ohtaekwangia cretensis sp. nov., Ohtaekwangia indiensis sp. nov., Ohtaekwangia reichenbachii sp. nov. from diverse environment.</title>
        <authorList>
            <person name="Octaviana S."/>
        </authorList>
    </citation>
    <scope>NUCLEOTIDE SEQUENCE [LARGE SCALE GENOMIC DNA]</scope>
    <source>
        <strain evidence="1 2">PWU4</strain>
    </source>
</reference>
<dbReference type="AlphaFoldDB" id="A0AAP2DKI5"/>
<accession>A0AAP2DKI5</accession>
<dbReference type="RefSeq" id="WP_254163867.1">
    <property type="nucleotide sequence ID" value="NZ_JAHESF010000012.1"/>
</dbReference>
<sequence>MKEKNDSPNVIKSCFSHMGGKFGNRLTTRFEELGWISRDPESKHFLITPKGEREFKKLGVDTSNL</sequence>
<dbReference type="Proteomes" id="UP001319200">
    <property type="component" value="Unassembled WGS sequence"/>
</dbReference>
<evidence type="ECO:0008006" key="3">
    <source>
        <dbReference type="Google" id="ProtNLM"/>
    </source>
</evidence>
<name>A0AAP2DKI5_9BACT</name>
<gene>
    <name evidence="1" type="ORF">KK083_13970</name>
</gene>
<keyword evidence="2" id="KW-1185">Reference proteome</keyword>
<protein>
    <recommendedName>
        <fullName evidence="3">ArsR family transcriptional regulator</fullName>
    </recommendedName>
</protein>
<proteinExistence type="predicted"/>